<dbReference type="Proteomes" id="UP001318860">
    <property type="component" value="Unassembled WGS sequence"/>
</dbReference>
<evidence type="ECO:0008006" key="4">
    <source>
        <dbReference type="Google" id="ProtNLM"/>
    </source>
</evidence>
<accession>A0ABR0V301</accession>
<keyword evidence="1" id="KW-1133">Transmembrane helix</keyword>
<dbReference type="PANTHER" id="PTHR31286">
    <property type="entry name" value="GLYCINE-RICH CELL WALL STRUCTURAL PROTEIN 1.8-LIKE"/>
    <property type="match status" value="1"/>
</dbReference>
<evidence type="ECO:0000313" key="2">
    <source>
        <dbReference type="EMBL" id="KAK6128835.1"/>
    </source>
</evidence>
<evidence type="ECO:0000256" key="1">
    <source>
        <dbReference type="SAM" id="Phobius"/>
    </source>
</evidence>
<sequence>MGTLWSLGDRPTRVFKWTPSFNPKMEAPLAPRWIRLRACLYIFLIIMLYLLSADYRYAASSGLLTKTSLSRLSMARACIELDLLKERIEEIVLEFDNTTQVQKIIYERIPEYCTHCKHIGHSLVGCYMNGNVTRPPPPVRHPSSRVGSDDHDLKGLSGNIDKFRGVTGISKISRAENHNPTRSANRAVAQNHEWIQDTDNKAWCSPIIYSNNDNLAEKHVSGNGLNSLEKEVTIPSEIIDSPICLDIIAGVIKGDNCSAFSDNIPPDLSKSATLLEDGNLQGPTSMPLPQNKVEDAKHNLDSDINNTYGPNPLSTSPSRAAVSRGVGPGIFCPLNYPTHITTLAPPPNPSLAAPAHLHLEHDNLDQQCYTYGNSMGPTTTFHTSGRPVGDDGQHTLVCDAYNNIGPCFSPSPCDVGPDVLLSPLHYLAHNSQWDPPNHPPSSTHASHSLVEHDNLDHQCSFYGRSHGRGPMPCNDKKVDDSLLPYELDGINSNGPYTSSSLCASPICKLGPPVSLSPLIQSAHHTSLDPLYHPSSSPHITHNPLESRRWANWATHAP</sequence>
<reference evidence="2 3" key="1">
    <citation type="journal article" date="2021" name="Comput. Struct. Biotechnol. J.">
        <title>De novo genome assembly of the potent medicinal plant Rehmannia glutinosa using nanopore technology.</title>
        <authorList>
            <person name="Ma L."/>
            <person name="Dong C."/>
            <person name="Song C."/>
            <person name="Wang X."/>
            <person name="Zheng X."/>
            <person name="Niu Y."/>
            <person name="Chen S."/>
            <person name="Feng W."/>
        </authorList>
    </citation>
    <scope>NUCLEOTIDE SEQUENCE [LARGE SCALE GENOMIC DNA]</scope>
    <source>
        <strain evidence="2">DH-2019</strain>
    </source>
</reference>
<organism evidence="2 3">
    <name type="scientific">Rehmannia glutinosa</name>
    <name type="common">Chinese foxglove</name>
    <dbReference type="NCBI Taxonomy" id="99300"/>
    <lineage>
        <taxon>Eukaryota</taxon>
        <taxon>Viridiplantae</taxon>
        <taxon>Streptophyta</taxon>
        <taxon>Embryophyta</taxon>
        <taxon>Tracheophyta</taxon>
        <taxon>Spermatophyta</taxon>
        <taxon>Magnoliopsida</taxon>
        <taxon>eudicotyledons</taxon>
        <taxon>Gunneridae</taxon>
        <taxon>Pentapetalae</taxon>
        <taxon>asterids</taxon>
        <taxon>lamiids</taxon>
        <taxon>Lamiales</taxon>
        <taxon>Orobanchaceae</taxon>
        <taxon>Rehmannieae</taxon>
        <taxon>Rehmannia</taxon>
    </lineage>
</organism>
<proteinExistence type="predicted"/>
<name>A0ABR0V301_REHGL</name>
<keyword evidence="1" id="KW-0472">Membrane</keyword>
<dbReference type="EMBL" id="JABTTQ020001695">
    <property type="protein sequence ID" value="KAK6128835.1"/>
    <property type="molecule type" value="Genomic_DNA"/>
</dbReference>
<keyword evidence="1" id="KW-0812">Transmembrane</keyword>
<feature type="transmembrane region" description="Helical" evidence="1">
    <location>
        <begin position="34"/>
        <end position="51"/>
    </location>
</feature>
<gene>
    <name evidence="2" type="ORF">DH2020_037401</name>
</gene>
<evidence type="ECO:0000313" key="3">
    <source>
        <dbReference type="Proteomes" id="UP001318860"/>
    </source>
</evidence>
<keyword evidence="3" id="KW-1185">Reference proteome</keyword>
<comment type="caution">
    <text evidence="2">The sequence shown here is derived from an EMBL/GenBank/DDBJ whole genome shotgun (WGS) entry which is preliminary data.</text>
</comment>
<dbReference type="PANTHER" id="PTHR31286:SF164">
    <property type="entry name" value="ZINC FINGER, CCHC-TYPE"/>
    <property type="match status" value="1"/>
</dbReference>
<dbReference type="InterPro" id="IPR040256">
    <property type="entry name" value="At4g02000-like"/>
</dbReference>
<protein>
    <recommendedName>
        <fullName evidence="4">DUF4283 domain-containing protein</fullName>
    </recommendedName>
</protein>